<keyword evidence="3" id="KW-1185">Reference proteome</keyword>
<feature type="compositionally biased region" description="Acidic residues" evidence="1">
    <location>
        <begin position="1"/>
        <end position="10"/>
    </location>
</feature>
<dbReference type="EMBL" id="CAUYUJ010007483">
    <property type="protein sequence ID" value="CAK0820930.1"/>
    <property type="molecule type" value="Genomic_DNA"/>
</dbReference>
<dbReference type="Proteomes" id="UP001189429">
    <property type="component" value="Unassembled WGS sequence"/>
</dbReference>
<gene>
    <name evidence="2" type="ORF">PCOR1329_LOCUS22407</name>
</gene>
<feature type="non-terminal residue" evidence="2">
    <location>
        <position position="164"/>
    </location>
</feature>
<evidence type="ECO:0000256" key="1">
    <source>
        <dbReference type="SAM" id="MobiDB-lite"/>
    </source>
</evidence>
<organism evidence="2 3">
    <name type="scientific">Prorocentrum cordatum</name>
    <dbReference type="NCBI Taxonomy" id="2364126"/>
    <lineage>
        <taxon>Eukaryota</taxon>
        <taxon>Sar</taxon>
        <taxon>Alveolata</taxon>
        <taxon>Dinophyceae</taxon>
        <taxon>Prorocentrales</taxon>
        <taxon>Prorocentraceae</taxon>
        <taxon>Prorocentrum</taxon>
    </lineage>
</organism>
<accession>A0ABN9RRC2</accession>
<protein>
    <submittedName>
        <fullName evidence="2">Uncharacterized protein</fullName>
    </submittedName>
</protein>
<feature type="non-terminal residue" evidence="2">
    <location>
        <position position="1"/>
    </location>
</feature>
<evidence type="ECO:0000313" key="2">
    <source>
        <dbReference type="EMBL" id="CAK0820930.1"/>
    </source>
</evidence>
<comment type="caution">
    <text evidence="2">The sequence shown here is derived from an EMBL/GenBank/DDBJ whole genome shotgun (WGS) entry which is preliminary data.</text>
</comment>
<evidence type="ECO:0000313" key="3">
    <source>
        <dbReference type="Proteomes" id="UP001189429"/>
    </source>
</evidence>
<sequence length="164" mass="17867">ASGDAPDEPSNDSSAKNAPDLLEFAQIPDDMRARWLRLRSHPAAPPPARLRASLKTMAGAWTASHRMRALQNRRGCHYGRNARGGMARYLVCPRMFHHLTKPRGAFSTSLLDRLGLGTNQDMIGENGIQSSAARMAVACRVYHDPSGGAGAHIANFETNCDMLE</sequence>
<name>A0ABN9RRC2_9DINO</name>
<reference evidence="2" key="1">
    <citation type="submission" date="2023-10" db="EMBL/GenBank/DDBJ databases">
        <authorList>
            <person name="Chen Y."/>
            <person name="Shah S."/>
            <person name="Dougan E. K."/>
            <person name="Thang M."/>
            <person name="Chan C."/>
        </authorList>
    </citation>
    <scope>NUCLEOTIDE SEQUENCE [LARGE SCALE GENOMIC DNA]</scope>
</reference>
<feature type="region of interest" description="Disordered" evidence="1">
    <location>
        <begin position="1"/>
        <end position="20"/>
    </location>
</feature>
<proteinExistence type="predicted"/>